<feature type="compositionally biased region" description="Polar residues" evidence="3">
    <location>
        <begin position="140"/>
        <end position="151"/>
    </location>
</feature>
<dbReference type="AlphaFoldDB" id="A0AAD7K555"/>
<evidence type="ECO:0000313" key="6">
    <source>
        <dbReference type="Proteomes" id="UP001215598"/>
    </source>
</evidence>
<name>A0AAD7K555_9AGAR</name>
<dbReference type="Pfam" id="PF00018">
    <property type="entry name" value="SH3_1"/>
    <property type="match status" value="2"/>
</dbReference>
<dbReference type="Proteomes" id="UP001215598">
    <property type="component" value="Unassembled WGS sequence"/>
</dbReference>
<accession>A0AAD7K555</accession>
<evidence type="ECO:0000259" key="4">
    <source>
        <dbReference type="PROSITE" id="PS50002"/>
    </source>
</evidence>
<proteinExistence type="predicted"/>
<keyword evidence="1 2" id="KW-0728">SH3 domain</keyword>
<evidence type="ECO:0000313" key="5">
    <source>
        <dbReference type="EMBL" id="KAJ7778428.1"/>
    </source>
</evidence>
<dbReference type="PANTHER" id="PTHR15735:SF20">
    <property type="entry name" value="HIGH OSMOLARITY SIGNALING PROTEIN SHO1"/>
    <property type="match status" value="1"/>
</dbReference>
<sequence>MWRLFECKIAVGNATQLSEVLAMTPSQGLRNPTITVGLKEIWAIRIFSSTCVQELYQKCVESQEAIFSQIPWASAGAERSRAIQQRESTTGNERLAAPAFTWEEGLLLEMLAANEALIGAIRLYDELAPAAVQRDEEKSASPQDAPTSGSSPRTRARPRHPPPTSKRPQVPATDPPSQPPRESLPNPPTRSDSIPLEALRPAIGDSELDKYPHKVKALKDFMADPDDLDEISFNAGEILDILDKQGKWWLVQRADGSIGIASSDYFGLPDEVNLESRSNRSSLGVLPVHPYSTPDHGRSFSQEEIFDLVDKQLQSWKTRKPDRDSVPSSDYSSLSSSEPETFDHKARARFAYSADASDPREMSFDQGEVLEIGEMGAKWWRARKTTGTVGIVPSNYLSLI</sequence>
<dbReference type="EMBL" id="JARKIB010000007">
    <property type="protein sequence ID" value="KAJ7778428.1"/>
    <property type="molecule type" value="Genomic_DNA"/>
</dbReference>
<dbReference type="Gene3D" id="2.30.30.40">
    <property type="entry name" value="SH3 Domains"/>
    <property type="match status" value="2"/>
</dbReference>
<dbReference type="PRINTS" id="PR00452">
    <property type="entry name" value="SH3DOMAIN"/>
</dbReference>
<dbReference type="SMART" id="SM00326">
    <property type="entry name" value="SH3"/>
    <property type="match status" value="2"/>
</dbReference>
<evidence type="ECO:0000256" key="1">
    <source>
        <dbReference type="ARBA" id="ARBA00022443"/>
    </source>
</evidence>
<dbReference type="SUPFAM" id="SSF50044">
    <property type="entry name" value="SH3-domain"/>
    <property type="match status" value="2"/>
</dbReference>
<evidence type="ECO:0000256" key="3">
    <source>
        <dbReference type="SAM" id="MobiDB-lite"/>
    </source>
</evidence>
<reference evidence="5" key="1">
    <citation type="submission" date="2023-03" db="EMBL/GenBank/DDBJ databases">
        <title>Massive genome expansion in bonnet fungi (Mycena s.s.) driven by repeated elements and novel gene families across ecological guilds.</title>
        <authorList>
            <consortium name="Lawrence Berkeley National Laboratory"/>
            <person name="Harder C.B."/>
            <person name="Miyauchi S."/>
            <person name="Viragh M."/>
            <person name="Kuo A."/>
            <person name="Thoen E."/>
            <person name="Andreopoulos B."/>
            <person name="Lu D."/>
            <person name="Skrede I."/>
            <person name="Drula E."/>
            <person name="Henrissat B."/>
            <person name="Morin E."/>
            <person name="Kohler A."/>
            <person name="Barry K."/>
            <person name="LaButti K."/>
            <person name="Morin E."/>
            <person name="Salamov A."/>
            <person name="Lipzen A."/>
            <person name="Mereny Z."/>
            <person name="Hegedus B."/>
            <person name="Baldrian P."/>
            <person name="Stursova M."/>
            <person name="Weitz H."/>
            <person name="Taylor A."/>
            <person name="Grigoriev I.V."/>
            <person name="Nagy L.G."/>
            <person name="Martin F."/>
            <person name="Kauserud H."/>
        </authorList>
    </citation>
    <scope>NUCLEOTIDE SEQUENCE</scope>
    <source>
        <strain evidence="5">CBHHK182m</strain>
    </source>
</reference>
<feature type="region of interest" description="Disordered" evidence="3">
    <location>
        <begin position="133"/>
        <end position="196"/>
    </location>
</feature>
<dbReference type="InterPro" id="IPR036028">
    <property type="entry name" value="SH3-like_dom_sf"/>
</dbReference>
<feature type="domain" description="SH3" evidence="4">
    <location>
        <begin position="210"/>
        <end position="271"/>
    </location>
</feature>
<protein>
    <recommendedName>
        <fullName evidence="4">SH3 domain-containing protein</fullName>
    </recommendedName>
</protein>
<feature type="domain" description="SH3" evidence="4">
    <location>
        <begin position="341"/>
        <end position="400"/>
    </location>
</feature>
<gene>
    <name evidence="5" type="ORF">B0H16DRAFT_886714</name>
</gene>
<comment type="caution">
    <text evidence="5">The sequence shown here is derived from an EMBL/GenBank/DDBJ whole genome shotgun (WGS) entry which is preliminary data.</text>
</comment>
<feature type="compositionally biased region" description="Low complexity" evidence="3">
    <location>
        <begin position="326"/>
        <end position="338"/>
    </location>
</feature>
<dbReference type="GO" id="GO:0030833">
    <property type="term" value="P:regulation of actin filament polymerization"/>
    <property type="evidence" value="ECO:0007669"/>
    <property type="project" value="TreeGrafter"/>
</dbReference>
<dbReference type="PANTHER" id="PTHR15735">
    <property type="entry name" value="FCH AND DOUBLE SH3 DOMAINS PROTEIN"/>
    <property type="match status" value="1"/>
</dbReference>
<evidence type="ECO:0000256" key="2">
    <source>
        <dbReference type="PROSITE-ProRule" id="PRU00192"/>
    </source>
</evidence>
<dbReference type="PROSITE" id="PS50002">
    <property type="entry name" value="SH3"/>
    <property type="match status" value="2"/>
</dbReference>
<feature type="region of interest" description="Disordered" evidence="3">
    <location>
        <begin position="317"/>
        <end position="338"/>
    </location>
</feature>
<organism evidence="5 6">
    <name type="scientific">Mycena metata</name>
    <dbReference type="NCBI Taxonomy" id="1033252"/>
    <lineage>
        <taxon>Eukaryota</taxon>
        <taxon>Fungi</taxon>
        <taxon>Dikarya</taxon>
        <taxon>Basidiomycota</taxon>
        <taxon>Agaricomycotina</taxon>
        <taxon>Agaricomycetes</taxon>
        <taxon>Agaricomycetidae</taxon>
        <taxon>Agaricales</taxon>
        <taxon>Marasmiineae</taxon>
        <taxon>Mycenaceae</taxon>
        <taxon>Mycena</taxon>
    </lineage>
</organism>
<dbReference type="InterPro" id="IPR001452">
    <property type="entry name" value="SH3_domain"/>
</dbReference>
<keyword evidence="6" id="KW-1185">Reference proteome</keyword>